<comment type="caution">
    <text evidence="1">The sequence shown here is derived from an EMBL/GenBank/DDBJ whole genome shotgun (WGS) entry which is preliminary data.</text>
</comment>
<evidence type="ECO:0000313" key="1">
    <source>
        <dbReference type="EMBL" id="KAK5785076.1"/>
    </source>
</evidence>
<name>A0ABR0N3L5_GOSAR</name>
<organism evidence="1 2">
    <name type="scientific">Gossypium arboreum</name>
    <name type="common">Tree cotton</name>
    <name type="synonym">Gossypium nanking</name>
    <dbReference type="NCBI Taxonomy" id="29729"/>
    <lineage>
        <taxon>Eukaryota</taxon>
        <taxon>Viridiplantae</taxon>
        <taxon>Streptophyta</taxon>
        <taxon>Embryophyta</taxon>
        <taxon>Tracheophyta</taxon>
        <taxon>Spermatophyta</taxon>
        <taxon>Magnoliopsida</taxon>
        <taxon>eudicotyledons</taxon>
        <taxon>Gunneridae</taxon>
        <taxon>Pentapetalae</taxon>
        <taxon>rosids</taxon>
        <taxon>malvids</taxon>
        <taxon>Malvales</taxon>
        <taxon>Malvaceae</taxon>
        <taxon>Malvoideae</taxon>
        <taxon>Gossypium</taxon>
    </lineage>
</organism>
<keyword evidence="2" id="KW-1185">Reference proteome</keyword>
<sequence length="93" mass="11235">MERLDHLIEVAVDQKQWEPIMISRSGPDAFWVRILRSVHSLMPDDIRRSNLSYLWRSLMQIWDKVKEGIIWIIWDGHLVNIWNDDRVQELDPL</sequence>
<evidence type="ECO:0000313" key="2">
    <source>
        <dbReference type="Proteomes" id="UP001358586"/>
    </source>
</evidence>
<gene>
    <name evidence="1" type="ORF">PVK06_039621</name>
</gene>
<proteinExistence type="predicted"/>
<protein>
    <submittedName>
        <fullName evidence="1">Uncharacterized protein</fullName>
    </submittedName>
</protein>
<dbReference type="Proteomes" id="UP001358586">
    <property type="component" value="Chromosome 11"/>
</dbReference>
<accession>A0ABR0N3L5</accession>
<dbReference type="EMBL" id="JARKNE010000011">
    <property type="protein sequence ID" value="KAK5785076.1"/>
    <property type="molecule type" value="Genomic_DNA"/>
</dbReference>
<reference evidence="1 2" key="1">
    <citation type="submission" date="2023-03" db="EMBL/GenBank/DDBJ databases">
        <title>WGS of Gossypium arboreum.</title>
        <authorList>
            <person name="Yu D."/>
        </authorList>
    </citation>
    <scope>NUCLEOTIDE SEQUENCE [LARGE SCALE GENOMIC DNA]</scope>
    <source>
        <tissue evidence="1">Leaf</tissue>
    </source>
</reference>